<evidence type="ECO:0000256" key="1">
    <source>
        <dbReference type="SAM" id="Phobius"/>
    </source>
</evidence>
<proteinExistence type="predicted"/>
<keyword evidence="3" id="KW-1185">Reference proteome</keyword>
<keyword evidence="1" id="KW-0812">Transmembrane</keyword>
<feature type="transmembrane region" description="Helical" evidence="1">
    <location>
        <begin position="238"/>
        <end position="260"/>
    </location>
</feature>
<keyword evidence="1" id="KW-0472">Membrane</keyword>
<sequence>MKKPWKTYSPFIDKMMIREDVAVEQPLFPTHDQEMIETKFTATLKIASFISGSILAVLSQVLLYILQWDGSVLNSSTSSILLFSLQWSFLTLIAIFVGISTQKYFLRRSNTYEEIIFQLEAYNIAGALSALAVAWLLNDTTTATHHGSLVVVATLIVYGSFCAFVFNQSQSLARVRRLRGDVNCTDSVDASLHNTYRMIAALSGLLIGATTQLLVLSILTKLYLDANKENWTSALPLLLLWCFITASVTTLGLWGTRQIVARDHIMDVSQHKRLMLSVDSYYMQSLLIGMILVLILVGVLSEKTGRVISALALLILSVLACSARKRVFSDEMPEQELLEP</sequence>
<dbReference type="AlphaFoldDB" id="A0A1Z5KEP7"/>
<dbReference type="InParanoid" id="A0A1Z5KEP7"/>
<gene>
    <name evidence="2" type="ORF">FisN_4Hu113</name>
</gene>
<keyword evidence="1" id="KW-1133">Transmembrane helix</keyword>
<accession>A0A1Z5KEP7</accession>
<evidence type="ECO:0000313" key="2">
    <source>
        <dbReference type="EMBL" id="GAX24595.1"/>
    </source>
</evidence>
<feature type="transmembrane region" description="Helical" evidence="1">
    <location>
        <begin position="281"/>
        <end position="301"/>
    </location>
</feature>
<feature type="transmembrane region" description="Helical" evidence="1">
    <location>
        <begin position="119"/>
        <end position="137"/>
    </location>
</feature>
<feature type="transmembrane region" description="Helical" evidence="1">
    <location>
        <begin position="149"/>
        <end position="167"/>
    </location>
</feature>
<comment type="caution">
    <text evidence="2">The sequence shown here is derived from an EMBL/GenBank/DDBJ whole genome shotgun (WGS) entry which is preliminary data.</text>
</comment>
<feature type="transmembrane region" description="Helical" evidence="1">
    <location>
        <begin position="199"/>
        <end position="218"/>
    </location>
</feature>
<evidence type="ECO:0000313" key="3">
    <source>
        <dbReference type="Proteomes" id="UP000198406"/>
    </source>
</evidence>
<dbReference type="EMBL" id="BDSP01000211">
    <property type="protein sequence ID" value="GAX24595.1"/>
    <property type="molecule type" value="Genomic_DNA"/>
</dbReference>
<protein>
    <submittedName>
        <fullName evidence="2">Uncharacterized protein</fullName>
    </submittedName>
</protein>
<name>A0A1Z5KEP7_FISSO</name>
<feature type="transmembrane region" description="Helical" evidence="1">
    <location>
        <begin position="46"/>
        <end position="66"/>
    </location>
</feature>
<reference evidence="2 3" key="1">
    <citation type="journal article" date="2015" name="Plant Cell">
        <title>Oil accumulation by the oleaginous diatom Fistulifera solaris as revealed by the genome and transcriptome.</title>
        <authorList>
            <person name="Tanaka T."/>
            <person name="Maeda Y."/>
            <person name="Veluchamy A."/>
            <person name="Tanaka M."/>
            <person name="Abida H."/>
            <person name="Marechal E."/>
            <person name="Bowler C."/>
            <person name="Muto M."/>
            <person name="Sunaga Y."/>
            <person name="Tanaka M."/>
            <person name="Yoshino T."/>
            <person name="Taniguchi T."/>
            <person name="Fukuda Y."/>
            <person name="Nemoto M."/>
            <person name="Matsumoto M."/>
            <person name="Wong P.S."/>
            <person name="Aburatani S."/>
            <person name="Fujibuchi W."/>
        </authorList>
    </citation>
    <scope>NUCLEOTIDE SEQUENCE [LARGE SCALE GENOMIC DNA]</scope>
    <source>
        <strain evidence="2 3">JPCC DA0580</strain>
    </source>
</reference>
<feature type="transmembrane region" description="Helical" evidence="1">
    <location>
        <begin position="78"/>
        <end position="99"/>
    </location>
</feature>
<feature type="transmembrane region" description="Helical" evidence="1">
    <location>
        <begin position="307"/>
        <end position="323"/>
    </location>
</feature>
<organism evidence="2 3">
    <name type="scientific">Fistulifera solaris</name>
    <name type="common">Oleaginous diatom</name>
    <dbReference type="NCBI Taxonomy" id="1519565"/>
    <lineage>
        <taxon>Eukaryota</taxon>
        <taxon>Sar</taxon>
        <taxon>Stramenopiles</taxon>
        <taxon>Ochrophyta</taxon>
        <taxon>Bacillariophyta</taxon>
        <taxon>Bacillariophyceae</taxon>
        <taxon>Bacillariophycidae</taxon>
        <taxon>Naviculales</taxon>
        <taxon>Naviculaceae</taxon>
        <taxon>Fistulifera</taxon>
    </lineage>
</organism>
<dbReference type="Proteomes" id="UP000198406">
    <property type="component" value="Unassembled WGS sequence"/>
</dbReference>